<evidence type="ECO:0000313" key="15">
    <source>
        <dbReference type="EMBL" id="GEM03839.1"/>
    </source>
</evidence>
<evidence type="ECO:0000256" key="9">
    <source>
        <dbReference type="ARBA" id="ARBA00023002"/>
    </source>
</evidence>
<dbReference type="GO" id="GO:0034628">
    <property type="term" value="P:'de novo' NAD+ biosynthetic process from L-aspartate"/>
    <property type="evidence" value="ECO:0007669"/>
    <property type="project" value="TreeGrafter"/>
</dbReference>
<evidence type="ECO:0000256" key="5">
    <source>
        <dbReference type="ARBA" id="ARBA00021901"/>
    </source>
</evidence>
<dbReference type="Proteomes" id="UP000321773">
    <property type="component" value="Unassembled WGS sequence"/>
</dbReference>
<sequence>MKRKQLIIIGTGLSACQLAYNLLNDYDVIMLSKGDKQTGNTVKAQGGIACVMGQHDHLDSHIHDTLMAGSFLNDVAQVEKLIKNAPNVMQSLIQSGFIFDQVVGQFILGKEGAHQHRRILHAGGDQTGKRLTCHYHQLLQDKVTIIEQTTAVDLLKQEGRCVGVRTVNHSLERQDYFADAVVLATGGYAGIFQHHSNDPLMTGDGIAIGYRAGAAVKDLEFIQFHPTLAIGHQQRFLISEAVRGEGARLVNGRGEYIMADHPLKDLAPRDVVSQVLYTRNQQGEATYLDIRSVKGFQRRFPQITDLLHENSIDIKQGLIPVQPGAHFTMGGLAVNEQHETTVPHLYAIGEVAATGVHGANRLASNSLLEALVFGKDLADVLRNKPPMSPGTYVPEDLPMKVQPLDMSIEALKQANETYLGVVRSQTALKQFEKELRALPITTRGAIDHPTKTLERYTSENMLLVSQLVLQAALNRKESIGAHKLTNKEKQAVRQ</sequence>
<keyword evidence="8 12" id="KW-0274">FAD</keyword>
<dbReference type="PANTHER" id="PTHR42716:SF2">
    <property type="entry name" value="L-ASPARTATE OXIDASE, CHLOROPLASTIC"/>
    <property type="match status" value="1"/>
</dbReference>
<comment type="subcellular location">
    <subcellularLocation>
        <location evidence="12">Cytoplasm</location>
    </subcellularLocation>
</comment>
<feature type="domain" description="Fumarate reductase/succinate dehydrogenase flavoprotein-like C-terminal" evidence="14">
    <location>
        <begin position="410"/>
        <end position="483"/>
    </location>
</feature>
<comment type="cofactor">
    <cofactor evidence="1 12">
        <name>FAD</name>
        <dbReference type="ChEBI" id="CHEBI:57692"/>
    </cofactor>
</comment>
<evidence type="ECO:0000313" key="17">
    <source>
        <dbReference type="Proteomes" id="UP000199139"/>
    </source>
</evidence>
<dbReference type="InterPro" id="IPR027477">
    <property type="entry name" value="Succ_DH/fumarate_Rdtase_cat_sf"/>
</dbReference>
<dbReference type="SUPFAM" id="SSF51905">
    <property type="entry name" value="FAD/NAD(P)-binding domain"/>
    <property type="match status" value="1"/>
</dbReference>
<evidence type="ECO:0000256" key="2">
    <source>
        <dbReference type="ARBA" id="ARBA00004950"/>
    </source>
</evidence>
<dbReference type="Pfam" id="PF00890">
    <property type="entry name" value="FAD_binding_2"/>
    <property type="match status" value="1"/>
</dbReference>
<gene>
    <name evidence="15" type="ORF">HMI01_08270</name>
    <name evidence="16" type="ORF">SAMN05421668_10641</name>
</gene>
<dbReference type="EC" id="1.4.3.16" evidence="4 11"/>
<dbReference type="InterPro" id="IPR037099">
    <property type="entry name" value="Fum_R/Succ_DH_flav-like_C_sf"/>
</dbReference>
<evidence type="ECO:0000256" key="12">
    <source>
        <dbReference type="RuleBase" id="RU362049"/>
    </source>
</evidence>
<evidence type="ECO:0000313" key="16">
    <source>
        <dbReference type="EMBL" id="SFS63072.1"/>
    </source>
</evidence>
<dbReference type="Gene3D" id="3.90.700.10">
    <property type="entry name" value="Succinate dehydrogenase/fumarate reductase flavoprotein, catalytic domain"/>
    <property type="match status" value="1"/>
</dbReference>
<reference evidence="15 18" key="2">
    <citation type="submission" date="2019-07" db="EMBL/GenBank/DDBJ databases">
        <title>Whole genome shotgun sequence of Halolactibacillus miurensis NBRC 100873.</title>
        <authorList>
            <person name="Hosoyama A."/>
            <person name="Uohara A."/>
            <person name="Ohji S."/>
            <person name="Ichikawa N."/>
        </authorList>
    </citation>
    <scope>NUCLEOTIDE SEQUENCE [LARGE SCALE GENOMIC DNA]</scope>
    <source>
        <strain evidence="15 18">NBRC 100873</strain>
    </source>
</reference>
<comment type="function">
    <text evidence="12">Catalyzes the oxidation of L-aspartate to iminoaspartate.</text>
</comment>
<dbReference type="Pfam" id="PF02910">
    <property type="entry name" value="Succ_DH_flav_C"/>
    <property type="match status" value="1"/>
</dbReference>
<keyword evidence="18" id="KW-1185">Reference proteome</keyword>
<protein>
    <recommendedName>
        <fullName evidence="5 11">L-aspartate oxidase</fullName>
        <ecNumber evidence="4 11">1.4.3.16</ecNumber>
    </recommendedName>
</protein>
<evidence type="ECO:0000256" key="7">
    <source>
        <dbReference type="ARBA" id="ARBA00022642"/>
    </source>
</evidence>
<dbReference type="EMBL" id="FPAI01000006">
    <property type="protein sequence ID" value="SFS63072.1"/>
    <property type="molecule type" value="Genomic_DNA"/>
</dbReference>
<evidence type="ECO:0000259" key="13">
    <source>
        <dbReference type="Pfam" id="PF00890"/>
    </source>
</evidence>
<dbReference type="PANTHER" id="PTHR42716">
    <property type="entry name" value="L-ASPARTATE OXIDASE"/>
    <property type="match status" value="1"/>
</dbReference>
<name>A0A1I6REE3_9BACI</name>
<dbReference type="OrthoDB" id="9806724at2"/>
<dbReference type="GO" id="GO:0005737">
    <property type="term" value="C:cytoplasm"/>
    <property type="evidence" value="ECO:0007669"/>
    <property type="project" value="UniProtKB-SubCell"/>
</dbReference>
<feature type="domain" description="FAD-dependent oxidoreductase 2 FAD-binding" evidence="13">
    <location>
        <begin position="6"/>
        <end position="367"/>
    </location>
</feature>
<dbReference type="RefSeq" id="WP_089853266.1">
    <property type="nucleotide sequence ID" value="NZ_BJWJ01000006.1"/>
</dbReference>
<dbReference type="Gene3D" id="3.50.50.60">
    <property type="entry name" value="FAD/NAD(P)-binding domain"/>
    <property type="match status" value="1"/>
</dbReference>
<dbReference type="AlphaFoldDB" id="A0A1I6REE3"/>
<dbReference type="GO" id="GO:0008734">
    <property type="term" value="F:L-aspartate oxidase activity"/>
    <property type="evidence" value="ECO:0007669"/>
    <property type="project" value="UniProtKB-UniRule"/>
</dbReference>
<reference evidence="16 17" key="1">
    <citation type="submission" date="2016-10" db="EMBL/GenBank/DDBJ databases">
        <authorList>
            <person name="de Groot N.N."/>
        </authorList>
    </citation>
    <scope>NUCLEOTIDE SEQUENCE [LARGE SCALE GENOMIC DNA]</scope>
    <source>
        <strain evidence="16 17">DSM 17074</strain>
    </source>
</reference>
<dbReference type="InterPro" id="IPR003953">
    <property type="entry name" value="FAD-dep_OxRdtase_2_FAD-bd"/>
</dbReference>
<evidence type="ECO:0000256" key="4">
    <source>
        <dbReference type="ARBA" id="ARBA00012173"/>
    </source>
</evidence>
<evidence type="ECO:0000259" key="14">
    <source>
        <dbReference type="Pfam" id="PF02910"/>
    </source>
</evidence>
<dbReference type="STRING" id="306541.SAMN05421668_10641"/>
<evidence type="ECO:0000313" key="18">
    <source>
        <dbReference type="Proteomes" id="UP000321773"/>
    </source>
</evidence>
<dbReference type="InterPro" id="IPR015939">
    <property type="entry name" value="Fum_Rdtase/Succ_DH_flav-like_C"/>
</dbReference>
<comment type="catalytic activity">
    <reaction evidence="10">
        <text>L-aspartate + O2 = iminosuccinate + H2O2</text>
        <dbReference type="Rhea" id="RHEA:25876"/>
        <dbReference type="ChEBI" id="CHEBI:15379"/>
        <dbReference type="ChEBI" id="CHEBI:16240"/>
        <dbReference type="ChEBI" id="CHEBI:29991"/>
        <dbReference type="ChEBI" id="CHEBI:77875"/>
        <dbReference type="EC" id="1.4.3.16"/>
    </reaction>
    <physiologicalReaction direction="left-to-right" evidence="10">
        <dbReference type="Rhea" id="RHEA:25877"/>
    </physiologicalReaction>
</comment>
<accession>A0A1I6REE3</accession>
<dbReference type="InterPro" id="IPR036188">
    <property type="entry name" value="FAD/NAD-bd_sf"/>
</dbReference>
<evidence type="ECO:0000256" key="10">
    <source>
        <dbReference type="ARBA" id="ARBA00048305"/>
    </source>
</evidence>
<keyword evidence="6 12" id="KW-0285">Flavoprotein</keyword>
<evidence type="ECO:0000256" key="3">
    <source>
        <dbReference type="ARBA" id="ARBA00008562"/>
    </source>
</evidence>
<dbReference type="GO" id="GO:0033765">
    <property type="term" value="F:steroid dehydrogenase activity, acting on the CH-CH group of donors"/>
    <property type="evidence" value="ECO:0007669"/>
    <property type="project" value="UniProtKB-ARBA"/>
</dbReference>
<dbReference type="UniPathway" id="UPA00253">
    <property type="reaction ID" value="UER00326"/>
</dbReference>
<evidence type="ECO:0000256" key="6">
    <source>
        <dbReference type="ARBA" id="ARBA00022630"/>
    </source>
</evidence>
<evidence type="ECO:0000256" key="1">
    <source>
        <dbReference type="ARBA" id="ARBA00001974"/>
    </source>
</evidence>
<dbReference type="EMBL" id="BJWJ01000006">
    <property type="protein sequence ID" value="GEM03839.1"/>
    <property type="molecule type" value="Genomic_DNA"/>
</dbReference>
<keyword evidence="9 12" id="KW-0560">Oxidoreductase</keyword>
<evidence type="ECO:0000256" key="8">
    <source>
        <dbReference type="ARBA" id="ARBA00022827"/>
    </source>
</evidence>
<comment type="pathway">
    <text evidence="2 12">Cofactor biosynthesis; NAD(+) biosynthesis; iminoaspartate from L-aspartate (oxidase route): step 1/1.</text>
</comment>
<dbReference type="NCBIfam" id="TIGR00551">
    <property type="entry name" value="nadB"/>
    <property type="match status" value="1"/>
</dbReference>
<organism evidence="16 17">
    <name type="scientific">Halolactibacillus miurensis</name>
    <dbReference type="NCBI Taxonomy" id="306541"/>
    <lineage>
        <taxon>Bacteria</taxon>
        <taxon>Bacillati</taxon>
        <taxon>Bacillota</taxon>
        <taxon>Bacilli</taxon>
        <taxon>Bacillales</taxon>
        <taxon>Bacillaceae</taxon>
        <taxon>Halolactibacillus</taxon>
    </lineage>
</organism>
<dbReference type="Gene3D" id="1.20.58.100">
    <property type="entry name" value="Fumarate reductase/succinate dehydrogenase flavoprotein-like, C-terminal domain"/>
    <property type="match status" value="1"/>
</dbReference>
<comment type="similarity">
    <text evidence="3 12">Belongs to the FAD-dependent oxidoreductase 2 family. NadB subfamily.</text>
</comment>
<dbReference type="SUPFAM" id="SSF56425">
    <property type="entry name" value="Succinate dehydrogenase/fumarate reductase flavoprotein, catalytic domain"/>
    <property type="match status" value="1"/>
</dbReference>
<dbReference type="Proteomes" id="UP000199139">
    <property type="component" value="Unassembled WGS sequence"/>
</dbReference>
<dbReference type="SUPFAM" id="SSF46977">
    <property type="entry name" value="Succinate dehydrogenase/fumarate reductase flavoprotein C-terminal domain"/>
    <property type="match status" value="1"/>
</dbReference>
<dbReference type="InterPro" id="IPR005288">
    <property type="entry name" value="NadB"/>
</dbReference>
<proteinExistence type="inferred from homology"/>
<evidence type="ECO:0000256" key="11">
    <source>
        <dbReference type="NCBIfam" id="TIGR00551"/>
    </source>
</evidence>
<keyword evidence="7 12" id="KW-0662">Pyridine nucleotide biosynthesis</keyword>
<dbReference type="PROSITE" id="PS51257">
    <property type="entry name" value="PROKAR_LIPOPROTEIN"/>
    <property type="match status" value="1"/>
</dbReference>